<keyword evidence="1" id="KW-1133">Transmembrane helix</keyword>
<dbReference type="EMBL" id="JAUSUX010000002">
    <property type="protein sequence ID" value="MDQ0285304.1"/>
    <property type="molecule type" value="Genomic_DNA"/>
</dbReference>
<keyword evidence="1" id="KW-0812">Transmembrane</keyword>
<evidence type="ECO:0000313" key="2">
    <source>
        <dbReference type="EMBL" id="MDQ0285304.1"/>
    </source>
</evidence>
<protein>
    <recommendedName>
        <fullName evidence="4">Secreted protein</fullName>
    </recommendedName>
</protein>
<keyword evidence="1" id="KW-0472">Membrane</keyword>
<comment type="caution">
    <text evidence="2">The sequence shown here is derived from an EMBL/GenBank/DDBJ whole genome shotgun (WGS) entry which is preliminary data.</text>
</comment>
<name>A0ABU0AXU1_9FIRM</name>
<evidence type="ECO:0000256" key="1">
    <source>
        <dbReference type="SAM" id="Phobius"/>
    </source>
</evidence>
<dbReference type="Proteomes" id="UP001225644">
    <property type="component" value="Unassembled WGS sequence"/>
</dbReference>
<feature type="transmembrane region" description="Helical" evidence="1">
    <location>
        <begin position="6"/>
        <end position="26"/>
    </location>
</feature>
<evidence type="ECO:0008006" key="4">
    <source>
        <dbReference type="Google" id="ProtNLM"/>
    </source>
</evidence>
<evidence type="ECO:0000313" key="3">
    <source>
        <dbReference type="Proteomes" id="UP001225644"/>
    </source>
</evidence>
<accession>A0ABU0AXU1</accession>
<keyword evidence="3" id="KW-1185">Reference proteome</keyword>
<gene>
    <name evidence="2" type="ORF">J2Z49_000397</name>
</gene>
<reference evidence="2 3" key="1">
    <citation type="submission" date="2023-07" db="EMBL/GenBank/DDBJ databases">
        <title>Genomic Encyclopedia of Type Strains, Phase IV (KMG-IV): sequencing the most valuable type-strain genomes for metagenomic binning, comparative biology and taxonomic classification.</title>
        <authorList>
            <person name="Goeker M."/>
        </authorList>
    </citation>
    <scope>NUCLEOTIDE SEQUENCE [LARGE SCALE GENOMIC DNA]</scope>
    <source>
        <strain evidence="2 3">DSM 12396</strain>
    </source>
</reference>
<sequence>MLMLVNMVFVVVHLFFSRQMLVFVGMRYRRMSVFVSVSCFPVRMCMRVGYRRVSVFVGMLDYLGHKSSLLQEDFSAVRRQIFLLKILTYR</sequence>
<proteinExistence type="predicted"/>
<organism evidence="2 3">
    <name type="scientific">Desulfofundulus luciae</name>
    <dbReference type="NCBI Taxonomy" id="74702"/>
    <lineage>
        <taxon>Bacteria</taxon>
        <taxon>Bacillati</taxon>
        <taxon>Bacillota</taxon>
        <taxon>Clostridia</taxon>
        <taxon>Eubacteriales</taxon>
        <taxon>Peptococcaceae</taxon>
        <taxon>Desulfofundulus</taxon>
    </lineage>
</organism>